<reference evidence="2" key="1">
    <citation type="journal article" date="2023" name="Front. Plant Sci.">
        <title>Chromosomal-level genome assembly of Melastoma candidum provides insights into trichome evolution.</title>
        <authorList>
            <person name="Zhong Y."/>
            <person name="Wu W."/>
            <person name="Sun C."/>
            <person name="Zou P."/>
            <person name="Liu Y."/>
            <person name="Dai S."/>
            <person name="Zhou R."/>
        </authorList>
    </citation>
    <scope>NUCLEOTIDE SEQUENCE [LARGE SCALE GENOMIC DNA]</scope>
</reference>
<organism evidence="1 2">
    <name type="scientific">Melastoma candidum</name>
    <dbReference type="NCBI Taxonomy" id="119954"/>
    <lineage>
        <taxon>Eukaryota</taxon>
        <taxon>Viridiplantae</taxon>
        <taxon>Streptophyta</taxon>
        <taxon>Embryophyta</taxon>
        <taxon>Tracheophyta</taxon>
        <taxon>Spermatophyta</taxon>
        <taxon>Magnoliopsida</taxon>
        <taxon>eudicotyledons</taxon>
        <taxon>Gunneridae</taxon>
        <taxon>Pentapetalae</taxon>
        <taxon>rosids</taxon>
        <taxon>malvids</taxon>
        <taxon>Myrtales</taxon>
        <taxon>Melastomataceae</taxon>
        <taxon>Melastomatoideae</taxon>
        <taxon>Melastomateae</taxon>
        <taxon>Melastoma</taxon>
    </lineage>
</organism>
<dbReference type="EMBL" id="CM042886">
    <property type="protein sequence ID" value="KAI4341531.1"/>
    <property type="molecule type" value="Genomic_DNA"/>
</dbReference>
<protein>
    <submittedName>
        <fullName evidence="1">Uncharacterized protein</fullName>
    </submittedName>
</protein>
<evidence type="ECO:0000313" key="2">
    <source>
        <dbReference type="Proteomes" id="UP001057402"/>
    </source>
</evidence>
<comment type="caution">
    <text evidence="1">The sequence shown here is derived from an EMBL/GenBank/DDBJ whole genome shotgun (WGS) entry which is preliminary data.</text>
</comment>
<dbReference type="Proteomes" id="UP001057402">
    <property type="component" value="Chromosome 7"/>
</dbReference>
<accession>A0ACB9NZT3</accession>
<keyword evidence="2" id="KW-1185">Reference proteome</keyword>
<name>A0ACB9NZT3_9MYRT</name>
<proteinExistence type="predicted"/>
<gene>
    <name evidence="1" type="ORF">MLD38_026244</name>
</gene>
<evidence type="ECO:0000313" key="1">
    <source>
        <dbReference type="EMBL" id="KAI4341531.1"/>
    </source>
</evidence>
<sequence>MAAVEDTGASNPSRMRSGTFSSGNATVGEQVQPWEGTPRADLELGLPGCLRAGRGGLGSTLGCCCRGVARPGKGDAGEAVARHDQTRGRSGRGGPATVGSGGCRREWAWPALWASTRGSLEAPPDQRGNAAVVGVPGEMIRWVAGRRKRGSRS</sequence>